<evidence type="ECO:0000313" key="1">
    <source>
        <dbReference type="EMBL" id="EPR79505.1"/>
    </source>
</evidence>
<gene>
    <name evidence="1" type="ORF">SLOPH_769</name>
</gene>
<proteinExistence type="predicted"/>
<dbReference type="VEuPathDB" id="MicrosporidiaDB:SLOPH_769"/>
<dbReference type="EMBL" id="ATCN01000219">
    <property type="protein sequence ID" value="EPR79505.1"/>
    <property type="molecule type" value="Genomic_DNA"/>
</dbReference>
<accession>S7W995</accession>
<protein>
    <submittedName>
        <fullName evidence="1">Uncharacterized protein</fullName>
    </submittedName>
</protein>
<sequence>MQKNLSHLLSTLRLDYYEYLSPEFNPLLKSREDRNQQLTNQDHSILDIYHQVEETISDIIKNRYLEFNSSLFIYKDIKQLYNTCKHSIEQINHSCNTIEHTEYYTNRNNDITKDNNTNKDDNIKKISSYNVCKHKIIVLNKIYDAINALSFFSSAYKNIKNKKINKSIISNINIVANKLIEIEDIHIYN</sequence>
<feature type="non-terminal residue" evidence="1">
    <location>
        <position position="189"/>
    </location>
</feature>
<evidence type="ECO:0000313" key="2">
    <source>
        <dbReference type="Proteomes" id="UP000014978"/>
    </source>
</evidence>
<dbReference type="InParanoid" id="S7W995"/>
<dbReference type="Proteomes" id="UP000014978">
    <property type="component" value="Unassembled WGS sequence"/>
</dbReference>
<name>S7W995_SPRLO</name>
<organism evidence="1 2">
    <name type="scientific">Spraguea lophii (strain 42_110)</name>
    <name type="common">Microsporidian parasite</name>
    <dbReference type="NCBI Taxonomy" id="1358809"/>
    <lineage>
        <taxon>Eukaryota</taxon>
        <taxon>Fungi</taxon>
        <taxon>Fungi incertae sedis</taxon>
        <taxon>Microsporidia</taxon>
        <taxon>Spragueidae</taxon>
        <taxon>Spraguea</taxon>
    </lineage>
</organism>
<comment type="caution">
    <text evidence="1">The sequence shown here is derived from an EMBL/GenBank/DDBJ whole genome shotgun (WGS) entry which is preliminary data.</text>
</comment>
<reference evidence="2" key="1">
    <citation type="journal article" date="2013" name="PLoS Genet.">
        <title>The genome of Spraguea lophii and the basis of host-microsporidian interactions.</title>
        <authorList>
            <person name="Campbell S.E."/>
            <person name="Williams T.A."/>
            <person name="Yousuf A."/>
            <person name="Soanes D.M."/>
            <person name="Paszkiewicz K.H."/>
            <person name="Williams B.A.P."/>
        </authorList>
    </citation>
    <scope>NUCLEOTIDE SEQUENCE [LARGE SCALE GENOMIC DNA]</scope>
    <source>
        <strain evidence="2">42_110</strain>
    </source>
</reference>
<dbReference type="AlphaFoldDB" id="S7W995"/>
<dbReference type="HOGENOM" id="CLU_1435295_0_0_1"/>
<keyword evidence="2" id="KW-1185">Reference proteome</keyword>